<keyword evidence="1" id="KW-0479">Metal-binding</keyword>
<protein>
    <recommendedName>
        <fullName evidence="5">RanBP2-type domain-containing protein</fullName>
    </recommendedName>
</protein>
<evidence type="ECO:0000256" key="4">
    <source>
        <dbReference type="SAM" id="MobiDB-lite"/>
    </source>
</evidence>
<evidence type="ECO:0000256" key="3">
    <source>
        <dbReference type="ARBA" id="ARBA00022833"/>
    </source>
</evidence>
<evidence type="ECO:0000259" key="5">
    <source>
        <dbReference type="PROSITE" id="PS01358"/>
    </source>
</evidence>
<name>A0A132BDV3_MOLSC</name>
<reference evidence="6 7" key="1">
    <citation type="submission" date="2015-10" db="EMBL/GenBank/DDBJ databases">
        <title>Full genome of DAOMC 229536 Phialocephala scopiformis, a fungal endophyte of spruce producing the potent anti-insectan compound rugulosin.</title>
        <authorList>
            <consortium name="DOE Joint Genome Institute"/>
            <person name="Walker A.K."/>
            <person name="Frasz S.L."/>
            <person name="Seifert K.A."/>
            <person name="Miller J.D."/>
            <person name="Mondo S.J."/>
            <person name="Labutti K."/>
            <person name="Lipzen A."/>
            <person name="Dockter R."/>
            <person name="Kennedy M."/>
            <person name="Grigoriev I.V."/>
            <person name="Spatafora J.W."/>
        </authorList>
    </citation>
    <scope>NUCLEOTIDE SEQUENCE [LARGE SCALE GENOMIC DNA]</scope>
    <source>
        <strain evidence="6 7">CBS 120377</strain>
    </source>
</reference>
<dbReference type="GeneID" id="28816061"/>
<feature type="compositionally biased region" description="Acidic residues" evidence="4">
    <location>
        <begin position="78"/>
        <end position="105"/>
    </location>
</feature>
<dbReference type="EMBL" id="KQ947430">
    <property type="protein sequence ID" value="KUJ10014.1"/>
    <property type="molecule type" value="Genomic_DNA"/>
</dbReference>
<organism evidence="6 7">
    <name type="scientific">Mollisia scopiformis</name>
    <name type="common">Conifer needle endophyte fungus</name>
    <name type="synonym">Phialocephala scopiformis</name>
    <dbReference type="NCBI Taxonomy" id="149040"/>
    <lineage>
        <taxon>Eukaryota</taxon>
        <taxon>Fungi</taxon>
        <taxon>Dikarya</taxon>
        <taxon>Ascomycota</taxon>
        <taxon>Pezizomycotina</taxon>
        <taxon>Leotiomycetes</taxon>
        <taxon>Helotiales</taxon>
        <taxon>Mollisiaceae</taxon>
        <taxon>Mollisia</taxon>
    </lineage>
</organism>
<evidence type="ECO:0000313" key="7">
    <source>
        <dbReference type="Proteomes" id="UP000070700"/>
    </source>
</evidence>
<keyword evidence="2" id="KW-0863">Zinc-finger</keyword>
<dbReference type="InParanoid" id="A0A132BDV3"/>
<dbReference type="GO" id="GO:0008270">
    <property type="term" value="F:zinc ion binding"/>
    <property type="evidence" value="ECO:0007669"/>
    <property type="project" value="UniProtKB-KW"/>
</dbReference>
<feature type="domain" description="RanBP2-type" evidence="5">
    <location>
        <begin position="140"/>
        <end position="161"/>
    </location>
</feature>
<dbReference type="RefSeq" id="XP_018064369.1">
    <property type="nucleotide sequence ID" value="XM_018206335.1"/>
</dbReference>
<gene>
    <name evidence="6" type="ORF">LY89DRAFT_268174</name>
</gene>
<evidence type="ECO:0000313" key="6">
    <source>
        <dbReference type="EMBL" id="KUJ10014.1"/>
    </source>
</evidence>
<dbReference type="PROSITE" id="PS01358">
    <property type="entry name" value="ZF_RANBP2_1"/>
    <property type="match status" value="1"/>
</dbReference>
<keyword evidence="3" id="KW-0862">Zinc</keyword>
<feature type="region of interest" description="Disordered" evidence="4">
    <location>
        <begin position="1"/>
        <end position="105"/>
    </location>
</feature>
<dbReference type="Proteomes" id="UP000070700">
    <property type="component" value="Unassembled WGS sequence"/>
</dbReference>
<sequence>MMLRAPSRRASTRVSSLPTTRTMQTRSMRAPQTPSVDLQQAASVDLQTSPSVDLQQATSVDLQDTAPVTQEVASLEDPSQDSDDEEISEEDPDEEEDSDDEEEEEVPCCNCGQIIPTGQWGECKECGHIQCDRCQHYNFWDCCFCRCLTKNDIETNKCPQCKHTKCTARCRDWGDARDPEEGDDSFRIELMATDRLGLNVKMAKIALSRIISSRPLSPLDPDYLVQSFGAQAVKNVPPEIILYILELAHDISRPRTLYALWNPSEQAWSYRDPRNKVPRTVIKFDSPLLTARASELRSAPRLGLGDQPYAWFNPTIDTLAFVYNRCGNEPEDVQQYEKAMAIAGQHITRHANKHPSRAVRKLEIEWCQFVQHPKDTVSQFDNNALEQLTLVDHDHFNPAYPSRIYEQHEDYAQRLEWASKTLAGFNFKVIWEGSGCYFNKDYEDETGESAYDYDDVTDS</sequence>
<feature type="compositionally biased region" description="Polar residues" evidence="4">
    <location>
        <begin position="12"/>
        <end position="72"/>
    </location>
</feature>
<dbReference type="InterPro" id="IPR001876">
    <property type="entry name" value="Znf_RanBP2"/>
</dbReference>
<proteinExistence type="predicted"/>
<keyword evidence="7" id="KW-1185">Reference proteome</keyword>
<dbReference type="AlphaFoldDB" id="A0A132BDV3"/>
<feature type="compositionally biased region" description="Basic residues" evidence="4">
    <location>
        <begin position="1"/>
        <end position="11"/>
    </location>
</feature>
<accession>A0A132BDV3</accession>
<dbReference type="KEGG" id="psco:LY89DRAFT_268174"/>
<evidence type="ECO:0000256" key="2">
    <source>
        <dbReference type="ARBA" id="ARBA00022771"/>
    </source>
</evidence>
<evidence type="ECO:0000256" key="1">
    <source>
        <dbReference type="ARBA" id="ARBA00022723"/>
    </source>
</evidence>